<feature type="transmembrane region" description="Helical" evidence="1">
    <location>
        <begin position="7"/>
        <end position="26"/>
    </location>
</feature>
<sequence>MIPKGLLIISIGAIVALIRFFAFGYYQFTGIQMFSEAVMYKTFVIKVILFTFGFVIFYIERRNKKGSVLNVDSR</sequence>
<protein>
    <submittedName>
        <fullName evidence="2">Uncharacterized protein</fullName>
    </submittedName>
</protein>
<feature type="transmembrane region" description="Helical" evidence="1">
    <location>
        <begin position="38"/>
        <end position="59"/>
    </location>
</feature>
<dbReference type="STRING" id="199441.BkAM31D_16565"/>
<gene>
    <name evidence="2" type="ORF">BkAM31D_16565</name>
</gene>
<keyword evidence="3" id="KW-1185">Reference proteome</keyword>
<keyword evidence="1" id="KW-0472">Membrane</keyword>
<accession>A0A1X9MD21</accession>
<reference evidence="2 3" key="1">
    <citation type="submission" date="2017-04" db="EMBL/GenBank/DDBJ databases">
        <title>Bacillus krulwichiae AM31D Genome sequencing and assembly.</title>
        <authorList>
            <person name="Krulwich T.A."/>
            <person name="Anastor L."/>
            <person name="Ehrlich R."/>
            <person name="Ehrlich G.D."/>
            <person name="Janto B."/>
        </authorList>
    </citation>
    <scope>NUCLEOTIDE SEQUENCE [LARGE SCALE GENOMIC DNA]</scope>
    <source>
        <strain evidence="2 3">AM31D</strain>
    </source>
</reference>
<keyword evidence="1" id="KW-0812">Transmembrane</keyword>
<evidence type="ECO:0000256" key="1">
    <source>
        <dbReference type="SAM" id="Phobius"/>
    </source>
</evidence>
<dbReference type="EMBL" id="CP020814">
    <property type="protein sequence ID" value="ARK31335.1"/>
    <property type="molecule type" value="Genomic_DNA"/>
</dbReference>
<evidence type="ECO:0000313" key="3">
    <source>
        <dbReference type="Proteomes" id="UP000193006"/>
    </source>
</evidence>
<proteinExistence type="predicted"/>
<name>A0A1X9MD21_9BACI</name>
<evidence type="ECO:0000313" key="2">
    <source>
        <dbReference type="EMBL" id="ARK31335.1"/>
    </source>
</evidence>
<dbReference type="AlphaFoldDB" id="A0A1X9MD21"/>
<dbReference type="Proteomes" id="UP000193006">
    <property type="component" value="Chromosome"/>
</dbReference>
<dbReference type="KEGG" id="bkw:BkAM31D_16565"/>
<organism evidence="2 3">
    <name type="scientific">Halalkalibacter krulwichiae</name>
    <dbReference type="NCBI Taxonomy" id="199441"/>
    <lineage>
        <taxon>Bacteria</taxon>
        <taxon>Bacillati</taxon>
        <taxon>Bacillota</taxon>
        <taxon>Bacilli</taxon>
        <taxon>Bacillales</taxon>
        <taxon>Bacillaceae</taxon>
        <taxon>Halalkalibacter</taxon>
    </lineage>
</organism>
<dbReference type="RefSeq" id="WP_066159266.1">
    <property type="nucleotide sequence ID" value="NZ_CP020814.1"/>
</dbReference>
<keyword evidence="1" id="KW-1133">Transmembrane helix</keyword>